<dbReference type="CDD" id="cd00085">
    <property type="entry name" value="HNHc"/>
    <property type="match status" value="1"/>
</dbReference>
<dbReference type="GO" id="GO:0004519">
    <property type="term" value="F:endonuclease activity"/>
    <property type="evidence" value="ECO:0007669"/>
    <property type="project" value="UniProtKB-KW"/>
</dbReference>
<protein>
    <submittedName>
        <fullName evidence="1">Putative HNH endonuclease</fullName>
    </submittedName>
</protein>
<keyword evidence="1" id="KW-0540">Nuclease</keyword>
<evidence type="ECO:0000313" key="1">
    <source>
        <dbReference type="EMBL" id="QJI03651.1"/>
    </source>
</evidence>
<keyword evidence="1" id="KW-0378">Hydrolase</keyword>
<sequence>MAQKNQLWMGKDLVAIRESKTIYARSDYRYMSKRILNWFSPKKKNKEIKFVDASQLPSSKQIPSKQIPFKQKYYDYLNSEIWRAKRLLVLDRDKSKCQKCGAKKNLFIHHLTYKRIYKEELSDLLTLCGICHKKEHNN</sequence>
<dbReference type="InterPro" id="IPR003615">
    <property type="entry name" value="HNH_nuc"/>
</dbReference>
<organism evidence="1">
    <name type="scientific">viral metagenome</name>
    <dbReference type="NCBI Taxonomy" id="1070528"/>
    <lineage>
        <taxon>unclassified sequences</taxon>
        <taxon>metagenomes</taxon>
        <taxon>organismal metagenomes</taxon>
    </lineage>
</organism>
<name>A0A6M3Y096_9ZZZZ</name>
<dbReference type="AlphaFoldDB" id="A0A6M3Y096"/>
<accession>A0A6M3Y096</accession>
<dbReference type="EMBL" id="MT145107">
    <property type="protein sequence ID" value="QJI03651.1"/>
    <property type="molecule type" value="Genomic_DNA"/>
</dbReference>
<reference evidence="1" key="1">
    <citation type="submission" date="2020-03" db="EMBL/GenBank/DDBJ databases">
        <title>The deep terrestrial virosphere.</title>
        <authorList>
            <person name="Holmfeldt K."/>
            <person name="Nilsson E."/>
            <person name="Simone D."/>
            <person name="Lopez-Fernandez M."/>
            <person name="Wu X."/>
            <person name="de Brujin I."/>
            <person name="Lundin D."/>
            <person name="Andersson A."/>
            <person name="Bertilsson S."/>
            <person name="Dopson M."/>
        </authorList>
    </citation>
    <scope>NUCLEOTIDE SEQUENCE</scope>
    <source>
        <strain evidence="1">TM448B04829</strain>
    </source>
</reference>
<keyword evidence="1" id="KW-0255">Endonuclease</keyword>
<proteinExistence type="predicted"/>
<gene>
    <name evidence="1" type="ORF">TM448B04829_0002</name>
</gene>